<evidence type="ECO:0000259" key="5">
    <source>
        <dbReference type="PROSITE" id="PS50123"/>
    </source>
</evidence>
<dbReference type="STRING" id="1150469.RSPPHO_00984"/>
<dbReference type="Pfam" id="PF01739">
    <property type="entry name" value="CheR"/>
    <property type="match status" value="1"/>
</dbReference>
<sequence length="489" mass="53884">MIPLLETFKALIRERCGLTFDGVGEEPLVLALERRLAATGLEAGGYLTRLGHDESEFAELVSLLTINETYFFREPEHISLFTQTLLPRLLAQRGGTPVRVLSAGCSTGEEPYSLAMALLETHGEAARHLVSITGADIDRVALARAREGRYGTFSFRTLEAHRRARFFSPEGRIAPEVAAMVHFTTLNLLAPPEPEETEGYDIIFCRNVFIYFETPTRRTILTYLRQRLRTPGFLLVGLSETLANDLGVLPLVQEDGLFYFEMRSPVPATASTPLASPPRMPAPALPSPLLARSAPSFFPPAPKTPLEPGRPSLAPPLPSSPRDPVREARRLIQDKNPAQARAVLAPALRVAPEGDTSLRLLDAFALLHLRETDAAERAAARVLESNPWSIEASLILGFAARARGNTPDAVRWFKQAVYARHNCWVAQYYLGEAHRAAGADELARRAYRLALVHLDAHPDPDGGLGLPLGLPVREVRFLCERHAALAEKR</sequence>
<dbReference type="PROSITE" id="PS50123">
    <property type="entry name" value="CHER"/>
    <property type="match status" value="1"/>
</dbReference>
<dbReference type="PANTHER" id="PTHR24422:SF19">
    <property type="entry name" value="CHEMOTAXIS PROTEIN METHYLTRANSFERASE"/>
    <property type="match status" value="1"/>
</dbReference>
<reference evidence="6 7" key="1">
    <citation type="submission" date="2012-02" db="EMBL/GenBank/DDBJ databases">
        <title>Shotgun genome sequence of Phaeospirillum photometricum DSM 122.</title>
        <authorList>
            <person name="Duquesne K."/>
            <person name="Sturgis J."/>
        </authorList>
    </citation>
    <scope>NUCLEOTIDE SEQUENCE [LARGE SCALE GENOMIC DNA]</scope>
    <source>
        <strain evidence="7">DSM122</strain>
    </source>
</reference>
<evidence type="ECO:0000256" key="1">
    <source>
        <dbReference type="ARBA" id="ARBA00022603"/>
    </source>
</evidence>
<dbReference type="eggNOG" id="COG1352">
    <property type="taxonomic scope" value="Bacteria"/>
</dbReference>
<organism evidence="6 7">
    <name type="scientific">Pararhodospirillum photometricum DSM 122</name>
    <dbReference type="NCBI Taxonomy" id="1150469"/>
    <lineage>
        <taxon>Bacteria</taxon>
        <taxon>Pseudomonadati</taxon>
        <taxon>Pseudomonadota</taxon>
        <taxon>Alphaproteobacteria</taxon>
        <taxon>Rhodospirillales</taxon>
        <taxon>Rhodospirillaceae</taxon>
        <taxon>Pararhodospirillum</taxon>
    </lineage>
</organism>
<dbReference type="PATRIC" id="fig|1150469.3.peg.1123"/>
<dbReference type="Gene3D" id="3.40.50.150">
    <property type="entry name" value="Vaccinia Virus protein VP39"/>
    <property type="match status" value="1"/>
</dbReference>
<evidence type="ECO:0000313" key="6">
    <source>
        <dbReference type="EMBL" id="CCG07610.1"/>
    </source>
</evidence>
<feature type="region of interest" description="Disordered" evidence="4">
    <location>
        <begin position="296"/>
        <end position="324"/>
    </location>
</feature>
<keyword evidence="7" id="KW-1185">Reference proteome</keyword>
<dbReference type="OrthoDB" id="9816309at2"/>
<dbReference type="EMBL" id="HE663493">
    <property type="protein sequence ID" value="CCG07610.1"/>
    <property type="molecule type" value="Genomic_DNA"/>
</dbReference>
<keyword evidence="2" id="KW-0808">Transferase</keyword>
<proteinExistence type="predicted"/>
<dbReference type="Gene3D" id="1.25.40.10">
    <property type="entry name" value="Tetratricopeptide repeat domain"/>
    <property type="match status" value="1"/>
</dbReference>
<dbReference type="HOGENOM" id="CLU_025854_4_1_5"/>
<dbReference type="InterPro" id="IPR022642">
    <property type="entry name" value="CheR_C"/>
</dbReference>
<dbReference type="RefSeq" id="WP_014414250.1">
    <property type="nucleotide sequence ID" value="NC_017059.1"/>
</dbReference>
<dbReference type="SUPFAM" id="SSF53335">
    <property type="entry name" value="S-adenosyl-L-methionine-dependent methyltransferases"/>
    <property type="match status" value="1"/>
</dbReference>
<name>H6SRT1_PARPM</name>
<accession>H6SRT1</accession>
<dbReference type="InterPro" id="IPR000780">
    <property type="entry name" value="CheR_MeTrfase"/>
</dbReference>
<dbReference type="KEGG" id="rpm:RSPPHO_00984"/>
<evidence type="ECO:0000256" key="3">
    <source>
        <dbReference type="ARBA" id="ARBA00022691"/>
    </source>
</evidence>
<keyword evidence="1 6" id="KW-0489">Methyltransferase</keyword>
<dbReference type="InterPro" id="IPR050903">
    <property type="entry name" value="Bact_Chemotaxis_MeTrfase"/>
</dbReference>
<dbReference type="Proteomes" id="UP000033220">
    <property type="component" value="Chromosome DSM 122"/>
</dbReference>
<dbReference type="SMART" id="SM00138">
    <property type="entry name" value="MeTrc"/>
    <property type="match status" value="1"/>
</dbReference>
<dbReference type="PANTHER" id="PTHR24422">
    <property type="entry name" value="CHEMOTAXIS PROTEIN METHYLTRANSFERASE"/>
    <property type="match status" value="1"/>
</dbReference>
<dbReference type="SUPFAM" id="SSF48452">
    <property type="entry name" value="TPR-like"/>
    <property type="match status" value="1"/>
</dbReference>
<dbReference type="InterPro" id="IPR029063">
    <property type="entry name" value="SAM-dependent_MTases_sf"/>
</dbReference>
<dbReference type="GO" id="GO:0008757">
    <property type="term" value="F:S-adenosylmethionine-dependent methyltransferase activity"/>
    <property type="evidence" value="ECO:0007669"/>
    <property type="project" value="InterPro"/>
</dbReference>
<dbReference type="GO" id="GO:0032259">
    <property type="term" value="P:methylation"/>
    <property type="evidence" value="ECO:0007669"/>
    <property type="project" value="UniProtKB-KW"/>
</dbReference>
<evidence type="ECO:0000313" key="7">
    <source>
        <dbReference type="Proteomes" id="UP000033220"/>
    </source>
</evidence>
<dbReference type="InterPro" id="IPR011990">
    <property type="entry name" value="TPR-like_helical_dom_sf"/>
</dbReference>
<feature type="domain" description="CheR-type methyltransferase" evidence="5">
    <location>
        <begin position="5"/>
        <end position="265"/>
    </location>
</feature>
<dbReference type="SUPFAM" id="SSF47757">
    <property type="entry name" value="Chemotaxis receptor methyltransferase CheR, N-terminal domain"/>
    <property type="match status" value="1"/>
</dbReference>
<evidence type="ECO:0000256" key="2">
    <source>
        <dbReference type="ARBA" id="ARBA00022679"/>
    </source>
</evidence>
<dbReference type="eggNOG" id="COG0457">
    <property type="taxonomic scope" value="Bacteria"/>
</dbReference>
<dbReference type="CDD" id="cd02440">
    <property type="entry name" value="AdoMet_MTases"/>
    <property type="match status" value="1"/>
</dbReference>
<protein>
    <submittedName>
        <fullName evidence="6">Methylase of chemotaxis methyl-accepting protein</fullName>
    </submittedName>
</protein>
<keyword evidence="3" id="KW-0949">S-adenosyl-L-methionine</keyword>
<dbReference type="PRINTS" id="PR00996">
    <property type="entry name" value="CHERMTFRASE"/>
</dbReference>
<evidence type="ECO:0000256" key="4">
    <source>
        <dbReference type="SAM" id="MobiDB-lite"/>
    </source>
</evidence>
<dbReference type="AlphaFoldDB" id="H6SRT1"/>
<gene>
    <name evidence="6" type="ORF">RSPPHO_00984</name>
</gene>